<accession>A0A2T0UMC2</accession>
<feature type="compositionally biased region" description="Low complexity" evidence="1">
    <location>
        <begin position="57"/>
        <end position="76"/>
    </location>
</feature>
<feature type="domain" description="PI3K/PI4K catalytic" evidence="2">
    <location>
        <begin position="196"/>
        <end position="247"/>
    </location>
</feature>
<keyword evidence="3" id="KW-0418">Kinase</keyword>
<organism evidence="3 4">
    <name type="scientific">Glycomyces artemisiae</name>
    <dbReference type="NCBI Taxonomy" id="1076443"/>
    <lineage>
        <taxon>Bacteria</taxon>
        <taxon>Bacillati</taxon>
        <taxon>Actinomycetota</taxon>
        <taxon>Actinomycetes</taxon>
        <taxon>Glycomycetales</taxon>
        <taxon>Glycomycetaceae</taxon>
        <taxon>Glycomyces</taxon>
    </lineage>
</organism>
<evidence type="ECO:0000259" key="2">
    <source>
        <dbReference type="Pfam" id="PF00454"/>
    </source>
</evidence>
<dbReference type="AlphaFoldDB" id="A0A2T0UMC2"/>
<dbReference type="OrthoDB" id="5069709at2"/>
<sequence length="337" mass="35846">MTRHHGSDAPRTGTPDTDSPNTRSDDGTPSRSRSPLPGRSHADDSRATRERLAAARPSNTSSSPQPSATPSTAAPGGRPGATGPTPPHHTAPWPDPMDLRVVDISPMNANAHLNEAHVVTFEDGSQGLYKPVTGEDTTTVTGVPPSGLAPREAGASVVDRHLGLGLTPATTMWDGPQGPGSLQRMAVPNTGSMDPGDYTSSEQQRMAVLDYVIGNSDRHNGNYLTDQNGGVVPIDHGYSFPVDQDSFDRGPIRGIRSDFVANEYGNYLDQDIIDGLNRVDADQLGDDLSRLGLEDRAVDGAISRLDEIRQNGGITGANWPGRITEAHPLYVARETRP</sequence>
<dbReference type="Proteomes" id="UP000238176">
    <property type="component" value="Unassembled WGS sequence"/>
</dbReference>
<dbReference type="InterPro" id="IPR000403">
    <property type="entry name" value="PI3/4_kinase_cat_dom"/>
</dbReference>
<dbReference type="InterPro" id="IPR011009">
    <property type="entry name" value="Kinase-like_dom_sf"/>
</dbReference>
<gene>
    <name evidence="3" type="ORF">B0I28_104200</name>
</gene>
<dbReference type="Pfam" id="PF00454">
    <property type="entry name" value="PI3_PI4_kinase"/>
    <property type="match status" value="1"/>
</dbReference>
<dbReference type="Gene3D" id="1.10.1070.11">
    <property type="entry name" value="Phosphatidylinositol 3-/4-kinase, catalytic domain"/>
    <property type="match status" value="1"/>
</dbReference>
<dbReference type="GO" id="GO:0016301">
    <property type="term" value="F:kinase activity"/>
    <property type="evidence" value="ECO:0007669"/>
    <property type="project" value="UniProtKB-KW"/>
</dbReference>
<dbReference type="EMBL" id="PVTJ01000004">
    <property type="protein sequence ID" value="PRY59044.1"/>
    <property type="molecule type" value="Genomic_DNA"/>
</dbReference>
<evidence type="ECO:0000256" key="1">
    <source>
        <dbReference type="SAM" id="MobiDB-lite"/>
    </source>
</evidence>
<feature type="compositionally biased region" description="Low complexity" evidence="1">
    <location>
        <begin position="29"/>
        <end position="39"/>
    </location>
</feature>
<name>A0A2T0UMC2_9ACTN</name>
<dbReference type="SUPFAM" id="SSF56112">
    <property type="entry name" value="Protein kinase-like (PK-like)"/>
    <property type="match status" value="1"/>
</dbReference>
<evidence type="ECO:0000313" key="4">
    <source>
        <dbReference type="Proteomes" id="UP000238176"/>
    </source>
</evidence>
<keyword evidence="4" id="KW-1185">Reference proteome</keyword>
<proteinExistence type="predicted"/>
<protein>
    <submittedName>
        <fullName evidence="3">Phosphatidylinositol 3-/4-kinase</fullName>
    </submittedName>
</protein>
<feature type="compositionally biased region" description="Basic and acidic residues" evidence="1">
    <location>
        <begin position="40"/>
        <end position="53"/>
    </location>
</feature>
<feature type="compositionally biased region" description="Pro residues" evidence="1">
    <location>
        <begin position="84"/>
        <end position="95"/>
    </location>
</feature>
<evidence type="ECO:0000313" key="3">
    <source>
        <dbReference type="EMBL" id="PRY59044.1"/>
    </source>
</evidence>
<comment type="caution">
    <text evidence="3">The sequence shown here is derived from an EMBL/GenBank/DDBJ whole genome shotgun (WGS) entry which is preliminary data.</text>
</comment>
<reference evidence="3 4" key="1">
    <citation type="submission" date="2018-03" db="EMBL/GenBank/DDBJ databases">
        <title>Genomic Encyclopedia of Type Strains, Phase III (KMG-III): the genomes of soil and plant-associated and newly described type strains.</title>
        <authorList>
            <person name="Whitman W."/>
        </authorList>
    </citation>
    <scope>NUCLEOTIDE SEQUENCE [LARGE SCALE GENOMIC DNA]</scope>
    <source>
        <strain evidence="3 4">CGMCC 4.7067</strain>
    </source>
</reference>
<feature type="region of interest" description="Disordered" evidence="1">
    <location>
        <begin position="1"/>
        <end position="99"/>
    </location>
</feature>
<dbReference type="RefSeq" id="WP_106364141.1">
    <property type="nucleotide sequence ID" value="NZ_PVTJ01000004.1"/>
</dbReference>
<keyword evidence="3" id="KW-0808">Transferase</keyword>
<dbReference type="InterPro" id="IPR036940">
    <property type="entry name" value="PI3/4_kinase_cat_sf"/>
</dbReference>